<organism evidence="2 3">
    <name type="scientific">Pedobacter quisquiliarum</name>
    <dbReference type="NCBI Taxonomy" id="1834438"/>
    <lineage>
        <taxon>Bacteria</taxon>
        <taxon>Pseudomonadati</taxon>
        <taxon>Bacteroidota</taxon>
        <taxon>Sphingobacteriia</taxon>
        <taxon>Sphingobacteriales</taxon>
        <taxon>Sphingobacteriaceae</taxon>
        <taxon>Pedobacter</taxon>
    </lineage>
</organism>
<gene>
    <name evidence="2" type="ORF">GCM10011387_32650</name>
</gene>
<name>A0A916XK27_9SPHI</name>
<dbReference type="SUPFAM" id="SSF51338">
    <property type="entry name" value="Composite domain of metallo-dependent hydrolases"/>
    <property type="match status" value="1"/>
</dbReference>
<dbReference type="InterPro" id="IPR006680">
    <property type="entry name" value="Amidohydro-rel"/>
</dbReference>
<reference evidence="2" key="2">
    <citation type="submission" date="2020-09" db="EMBL/GenBank/DDBJ databases">
        <authorList>
            <person name="Sun Q."/>
            <person name="Zhou Y."/>
        </authorList>
    </citation>
    <scope>NUCLEOTIDE SEQUENCE</scope>
    <source>
        <strain evidence="2">CGMCC 1.15343</strain>
    </source>
</reference>
<dbReference type="InterPro" id="IPR032466">
    <property type="entry name" value="Metal_Hydrolase"/>
</dbReference>
<dbReference type="InterPro" id="IPR051781">
    <property type="entry name" value="Metallo-dep_Hydrolase"/>
</dbReference>
<dbReference type="RefSeq" id="WP_188628009.1">
    <property type="nucleotide sequence ID" value="NZ_BMIL01000017.1"/>
</dbReference>
<dbReference type="GO" id="GO:0016810">
    <property type="term" value="F:hydrolase activity, acting on carbon-nitrogen (but not peptide) bonds"/>
    <property type="evidence" value="ECO:0007669"/>
    <property type="project" value="InterPro"/>
</dbReference>
<dbReference type="Pfam" id="PF01979">
    <property type="entry name" value="Amidohydro_1"/>
    <property type="match status" value="1"/>
</dbReference>
<evidence type="ECO:0000313" key="2">
    <source>
        <dbReference type="EMBL" id="GGC76347.1"/>
    </source>
</evidence>
<dbReference type="Gene3D" id="2.30.40.10">
    <property type="entry name" value="Urease, subunit C, domain 1"/>
    <property type="match status" value="1"/>
</dbReference>
<dbReference type="PANTHER" id="PTHR43135:SF3">
    <property type="entry name" value="ALPHA-D-RIBOSE 1-METHYLPHOSPHONATE 5-TRIPHOSPHATE DIPHOSPHATASE"/>
    <property type="match status" value="1"/>
</dbReference>
<protein>
    <submittedName>
        <fullName evidence="2">Xaa-Pro dipeptidase</fullName>
    </submittedName>
</protein>
<dbReference type="Gene3D" id="3.20.20.140">
    <property type="entry name" value="Metal-dependent hydrolases"/>
    <property type="match status" value="1"/>
</dbReference>
<dbReference type="SUPFAM" id="SSF51556">
    <property type="entry name" value="Metallo-dependent hydrolases"/>
    <property type="match status" value="1"/>
</dbReference>
<comment type="caution">
    <text evidence="2">The sequence shown here is derived from an EMBL/GenBank/DDBJ whole genome shotgun (WGS) entry which is preliminary data.</text>
</comment>
<dbReference type="AlphaFoldDB" id="A0A916XK27"/>
<reference evidence="2" key="1">
    <citation type="journal article" date="2014" name="Int. J. Syst. Evol. Microbiol.">
        <title>Complete genome sequence of Corynebacterium casei LMG S-19264T (=DSM 44701T), isolated from a smear-ripened cheese.</title>
        <authorList>
            <consortium name="US DOE Joint Genome Institute (JGI-PGF)"/>
            <person name="Walter F."/>
            <person name="Albersmeier A."/>
            <person name="Kalinowski J."/>
            <person name="Ruckert C."/>
        </authorList>
    </citation>
    <scope>NUCLEOTIDE SEQUENCE</scope>
    <source>
        <strain evidence="2">CGMCC 1.15343</strain>
    </source>
</reference>
<proteinExistence type="predicted"/>
<feature type="domain" description="Amidohydrolase-related" evidence="1">
    <location>
        <begin position="76"/>
        <end position="423"/>
    </location>
</feature>
<dbReference type="EMBL" id="BMIL01000017">
    <property type="protein sequence ID" value="GGC76347.1"/>
    <property type="molecule type" value="Genomic_DNA"/>
</dbReference>
<dbReference type="InterPro" id="IPR011059">
    <property type="entry name" value="Metal-dep_hydrolase_composite"/>
</dbReference>
<dbReference type="PANTHER" id="PTHR43135">
    <property type="entry name" value="ALPHA-D-RIBOSE 1-METHYLPHOSPHONATE 5-TRIPHOSPHATE DIPHOSPHATASE"/>
    <property type="match status" value="1"/>
</dbReference>
<accession>A0A916XK27</accession>
<evidence type="ECO:0000313" key="3">
    <source>
        <dbReference type="Proteomes" id="UP000651668"/>
    </source>
</evidence>
<keyword evidence="3" id="KW-1185">Reference proteome</keyword>
<dbReference type="Proteomes" id="UP000651668">
    <property type="component" value="Unassembled WGS sequence"/>
</dbReference>
<evidence type="ECO:0000259" key="1">
    <source>
        <dbReference type="Pfam" id="PF01979"/>
    </source>
</evidence>
<sequence>MKLTIGLSYLFALMFPLIGIAQPKSLVIEIGLLYNSESNEFVKNQVIWIEGDQIKAVGSAIKVPPSAQVIKLPTGTITPGLIDAHTHLLTNQKLPENLAIDSWINSPAKRVLRGASYARDYLNAGFTAIRDLGNSGYYLDMELASAIRKGYVTGPHMSGSGPIISAIDGQFYQLPYEERNKIAQKEYRVVSGVQDAIQAVNEHVNNGVDVIKIVAFGERLGLELEEMKAIVKTAHAHGLKVTAHSTGGPSMESAIEAGVDGIEHAYYVNDTLWKKIAAKKIYMVPTDPSFNSVIQMQKSMGQTTHDTLAIRTELKPLRDRLVRAKKEKILLAAGSDAYFDLPISRGDAAKEMLVAYVEEGLTVEESLQAATLNAAKAIGQEGKFGVIKQGVKANLVVFDGNLQKDFRNALFNVYMVVKDGKVVYAKEHQAANLPGERKKDAY</sequence>